<evidence type="ECO:0000313" key="2">
    <source>
        <dbReference type="Proteomes" id="UP000663874"/>
    </source>
</evidence>
<sequence length="31" mass="3541">GIIIKTVDEIAGRQMDCKCGSAEYRRCRRVL</sequence>
<dbReference type="AlphaFoldDB" id="A0A820DN12"/>
<dbReference type="Proteomes" id="UP000663874">
    <property type="component" value="Unassembled WGS sequence"/>
</dbReference>
<proteinExistence type="predicted"/>
<feature type="non-terminal residue" evidence="1">
    <location>
        <position position="1"/>
    </location>
</feature>
<organism evidence="1 2">
    <name type="scientific">Rotaria sordida</name>
    <dbReference type="NCBI Taxonomy" id="392033"/>
    <lineage>
        <taxon>Eukaryota</taxon>
        <taxon>Metazoa</taxon>
        <taxon>Spiralia</taxon>
        <taxon>Gnathifera</taxon>
        <taxon>Rotifera</taxon>
        <taxon>Eurotatoria</taxon>
        <taxon>Bdelloidea</taxon>
        <taxon>Philodinida</taxon>
        <taxon>Philodinidae</taxon>
        <taxon>Rotaria</taxon>
    </lineage>
</organism>
<protein>
    <submittedName>
        <fullName evidence="1">Uncharacterized protein</fullName>
    </submittedName>
</protein>
<gene>
    <name evidence="1" type="ORF">FNK824_LOCUS37870</name>
</gene>
<evidence type="ECO:0000313" key="1">
    <source>
        <dbReference type="EMBL" id="CAF4234519.1"/>
    </source>
</evidence>
<reference evidence="1" key="1">
    <citation type="submission" date="2021-02" db="EMBL/GenBank/DDBJ databases">
        <authorList>
            <person name="Nowell W R."/>
        </authorList>
    </citation>
    <scope>NUCLEOTIDE SEQUENCE</scope>
</reference>
<comment type="caution">
    <text evidence="1">The sequence shown here is derived from an EMBL/GenBank/DDBJ whole genome shotgun (WGS) entry which is preliminary data.</text>
</comment>
<name>A0A820DN12_9BILA</name>
<dbReference type="EMBL" id="CAJOBE010020174">
    <property type="protein sequence ID" value="CAF4234519.1"/>
    <property type="molecule type" value="Genomic_DNA"/>
</dbReference>
<accession>A0A820DN12</accession>